<dbReference type="RefSeq" id="XP_031442675.1">
    <property type="nucleotide sequence ID" value="XM_031586815.2"/>
</dbReference>
<dbReference type="Proteomes" id="UP000515152">
    <property type="component" value="Chromosome 2"/>
</dbReference>
<dbReference type="CTD" id="101929355"/>
<dbReference type="PANTHER" id="PTHR33768:SF7">
    <property type="entry name" value="CFAP97 DOMAIN CONTAINING 2"/>
    <property type="match status" value="1"/>
</dbReference>
<evidence type="ECO:0000256" key="1">
    <source>
        <dbReference type="ARBA" id="ARBA00008315"/>
    </source>
</evidence>
<feature type="region of interest" description="Disordered" evidence="2">
    <location>
        <begin position="154"/>
        <end position="233"/>
    </location>
</feature>
<evidence type="ECO:0000313" key="4">
    <source>
        <dbReference type="RefSeq" id="XP_031442675.1"/>
    </source>
</evidence>
<organism evidence="3 4">
    <name type="scientific">Clupea harengus</name>
    <name type="common">Atlantic herring</name>
    <dbReference type="NCBI Taxonomy" id="7950"/>
    <lineage>
        <taxon>Eukaryota</taxon>
        <taxon>Metazoa</taxon>
        <taxon>Chordata</taxon>
        <taxon>Craniata</taxon>
        <taxon>Vertebrata</taxon>
        <taxon>Euteleostomi</taxon>
        <taxon>Actinopterygii</taxon>
        <taxon>Neopterygii</taxon>
        <taxon>Teleostei</taxon>
        <taxon>Clupei</taxon>
        <taxon>Clupeiformes</taxon>
        <taxon>Clupeoidei</taxon>
        <taxon>Clupeidae</taxon>
        <taxon>Clupea</taxon>
    </lineage>
</organism>
<comment type="similarity">
    <text evidence="1">Belongs to the CFAP97 family.</text>
</comment>
<protein>
    <submittedName>
        <fullName evidence="4">Uncharacterized protein cfap97d2</fullName>
    </submittedName>
</protein>
<dbReference type="InterPro" id="IPR029488">
    <property type="entry name" value="Hmw/CFAP97"/>
</dbReference>
<accession>A0A6P8H5S9</accession>
<keyword evidence="3" id="KW-1185">Reference proteome</keyword>
<dbReference type="OrthoDB" id="2163395at2759"/>
<evidence type="ECO:0000313" key="3">
    <source>
        <dbReference type="Proteomes" id="UP000515152"/>
    </source>
</evidence>
<dbReference type="PANTHER" id="PTHR33768">
    <property type="entry name" value="MIP11318P"/>
    <property type="match status" value="1"/>
</dbReference>
<dbReference type="AlphaFoldDB" id="A0A6P8H5S9"/>
<feature type="compositionally biased region" description="Polar residues" evidence="2">
    <location>
        <begin position="181"/>
        <end position="191"/>
    </location>
</feature>
<dbReference type="InterPro" id="IPR038792">
    <property type="entry name" value="CFAP97D1/2"/>
</dbReference>
<reference evidence="4" key="1">
    <citation type="submission" date="2025-08" db="UniProtKB">
        <authorList>
            <consortium name="RefSeq"/>
        </authorList>
    </citation>
    <scope>IDENTIFICATION</scope>
</reference>
<sequence>MAHQAYQPVLPCVSKYLQYKWDQSNYDMHRKKVSSAKATINGTPPKTYDHLINKTKKKKLEEDRMSIIERDNHLLLEKISHIMRTTGRVDNKNDYISRRLCSGQRQQNLLRITEENLRIHHRLAQCGPNYSVQLWQDDWLKTTTLLDSIRRYPRGNPVQSLKVDAGSAKRGIRGPKHTQPGPEQNSDNTAVKNYDRTEPCVVVDVSGSQEEKETDHQDQGNAGIPEQGTRTEQ</sequence>
<gene>
    <name evidence="4" type="primary">cfap97d2</name>
</gene>
<dbReference type="Pfam" id="PF13879">
    <property type="entry name" value="Hmw_CFAP97"/>
    <property type="match status" value="1"/>
</dbReference>
<evidence type="ECO:0000256" key="2">
    <source>
        <dbReference type="SAM" id="MobiDB-lite"/>
    </source>
</evidence>
<proteinExistence type="inferred from homology"/>
<name>A0A6P8H5S9_CLUHA</name>
<dbReference type="KEGG" id="char:116225139"/>
<feature type="compositionally biased region" description="Basic and acidic residues" evidence="2">
    <location>
        <begin position="209"/>
        <end position="218"/>
    </location>
</feature>
<dbReference type="GeneID" id="116225139"/>